<dbReference type="Gene3D" id="3.30.70.2540">
    <property type="entry name" value="CRISPR-associated endoribonuclease Cas6/Csy4"/>
    <property type="match status" value="1"/>
</dbReference>
<name>A0A5B8RJ44_9ZZZZ</name>
<dbReference type="GO" id="GO:0016787">
    <property type="term" value="F:hydrolase activity"/>
    <property type="evidence" value="ECO:0007669"/>
    <property type="project" value="UniProtKB-KW"/>
</dbReference>
<dbReference type="InterPro" id="IPR042564">
    <property type="entry name" value="CRISPR-Cas6/Csy4_sf"/>
</dbReference>
<accession>A0A5B8RJ44</accession>
<evidence type="ECO:0000313" key="1">
    <source>
        <dbReference type="EMBL" id="QEA07752.1"/>
    </source>
</evidence>
<sequence length="169" mass="18845">MLLGALVSKLHRGLVDIDADDIGISFPAHQTDPRTLGDVLRLHGTANRLHALTGLRWLTGMRDHVDHGGIRAVPDGAAHRVVRRRQYKTNAERLRRRRMRRHGETYEQACAQVPDSVERRVATPFVTVRSSSTGRAFSLFIEHGDCSPDPVPGAFSTYGLSRTATVPWF</sequence>
<dbReference type="EC" id="3.1.-.-" evidence="1"/>
<protein>
    <submittedName>
        <fullName evidence="1">CRISPR-associated endonuclease Cas6f/Csy4</fullName>
        <ecNumber evidence="1">3.1.-.-</ecNumber>
    </submittedName>
</protein>
<dbReference type="Pfam" id="PF09618">
    <property type="entry name" value="Cas_Csy4"/>
    <property type="match status" value="1"/>
</dbReference>
<dbReference type="NCBIfam" id="TIGR02563">
    <property type="entry name" value="cas_Csy4"/>
    <property type="match status" value="1"/>
</dbReference>
<keyword evidence="1" id="KW-0255">Endonuclease</keyword>
<proteinExistence type="predicted"/>
<reference evidence="1" key="1">
    <citation type="submission" date="2019-06" db="EMBL/GenBank/DDBJ databases">
        <authorList>
            <person name="Murdoch R.W."/>
            <person name="Fathepure B."/>
        </authorList>
    </citation>
    <scope>NUCLEOTIDE SEQUENCE</scope>
</reference>
<dbReference type="AlphaFoldDB" id="A0A5B8RJ44"/>
<dbReference type="InterPro" id="IPR013396">
    <property type="entry name" value="CRISPR-assoc_prot_Csy4"/>
</dbReference>
<dbReference type="CDD" id="cd09739">
    <property type="entry name" value="Cas6_I-F"/>
    <property type="match status" value="1"/>
</dbReference>
<dbReference type="EMBL" id="MN079352">
    <property type="protein sequence ID" value="QEA07752.1"/>
    <property type="molecule type" value="Genomic_DNA"/>
</dbReference>
<gene>
    <name evidence="1" type="primary">cas6f_2</name>
    <name evidence="1" type="ORF">KBTEX_04115</name>
</gene>
<dbReference type="GO" id="GO:0043571">
    <property type="term" value="P:maintenance of CRISPR repeat elements"/>
    <property type="evidence" value="ECO:0007669"/>
    <property type="project" value="InterPro"/>
</dbReference>
<keyword evidence="1" id="KW-0378">Hydrolase</keyword>
<dbReference type="GO" id="GO:0004519">
    <property type="term" value="F:endonuclease activity"/>
    <property type="evidence" value="ECO:0007669"/>
    <property type="project" value="UniProtKB-KW"/>
</dbReference>
<organism evidence="1">
    <name type="scientific">uncultured organism</name>
    <dbReference type="NCBI Taxonomy" id="155900"/>
    <lineage>
        <taxon>unclassified sequences</taxon>
        <taxon>environmental samples</taxon>
    </lineage>
</organism>
<keyword evidence="1" id="KW-0540">Nuclease</keyword>